<dbReference type="PRINTS" id="PR00320">
    <property type="entry name" value="GPROTEINBRPT"/>
</dbReference>
<evidence type="ECO:0000256" key="2">
    <source>
        <dbReference type="ARBA" id="ARBA00022737"/>
    </source>
</evidence>
<dbReference type="EMBL" id="JTDF01000826">
    <property type="protein sequence ID" value="KAF8570908.1"/>
    <property type="molecule type" value="Genomic_DNA"/>
</dbReference>
<dbReference type="CDD" id="cd00200">
    <property type="entry name" value="WD40"/>
    <property type="match status" value="1"/>
</dbReference>
<organism evidence="8 9">
    <name type="scientific">Paragonimus westermani</name>
    <dbReference type="NCBI Taxonomy" id="34504"/>
    <lineage>
        <taxon>Eukaryota</taxon>
        <taxon>Metazoa</taxon>
        <taxon>Spiralia</taxon>
        <taxon>Lophotrochozoa</taxon>
        <taxon>Platyhelminthes</taxon>
        <taxon>Trematoda</taxon>
        <taxon>Digenea</taxon>
        <taxon>Plagiorchiida</taxon>
        <taxon>Troglotremata</taxon>
        <taxon>Troglotrematidae</taxon>
        <taxon>Paragonimus</taxon>
    </lineage>
</organism>
<feature type="repeat" description="WD" evidence="7">
    <location>
        <begin position="100"/>
        <end position="123"/>
    </location>
</feature>
<dbReference type="OrthoDB" id="9972657at2759"/>
<keyword evidence="1 7" id="KW-0853">WD repeat</keyword>
<proteinExistence type="inferred from homology"/>
<comment type="similarity">
    <text evidence="5">Belongs to the KTI12 family.</text>
</comment>
<sequence length="757" mass="84118">MTVTSSAPHTLKSLYERKPILVNGTSRSSYACHKIRTKVEFIFLIAGEFLTTSIGEHLTGRQIVSESLEIEYCVKQQAPTYVAGIDQEDLISSVKRYKDYVLTGSYDGTVQIWTTENPKQLQSIQLEDRVKCVEWLTVDSDQATFATGGFDQTAQIWVWNIKTNTTTCAAVCRGHSETVMTIAAQPISAVDADSQLFASGSWDGTIKLWSASAKETDLSEETGGIVHTRKSTNKIPTRIPRVTMAGHRETVTRVCWLPVSPSYTSNTDQPSGSAVHSQLLSASWDHTLRVWECQSGAGSELRSIVSSHAIHDADAALQGILTASSDNRVRIYDLRAREALALIGFHGHTAWLTSVAWAPHRDNQFVTGSIDRSVRLWDTRNTRASLYDLMGHTDMVTDVDWAAPIQTALRDIHIAKSHLHYIIMPLIITCGYPCSGKSSVVERLVKSLRSNIPNCEFVVIPEPPLSTVCMKSDKQIVDPRAVIYADSKKERELRGQHKSEIERALTASCSSGDRARNRIVVIMDAPNYIKGYRYELYCLAKSLKHPHAVLFCNTQHEKCLEWNSKLGRYPLEVISDMIARFEPPQASNRWDCPLITIHPDVWSSVDELDINPVLSELQDTLLSVSSISIKPNRSTQLASVVPTDFLQELERFTQLIVDHIMASQSMGVTVVGLPKSIKSARSALRTRAELDPSVQLVLAGRERQFTLANLTRAKRRYISLQRGKLMDSSILSDPVSIACGFLRFLATSDASCEAPVG</sequence>
<evidence type="ECO:0000256" key="3">
    <source>
        <dbReference type="ARBA" id="ARBA00022741"/>
    </source>
</evidence>
<dbReference type="Gene3D" id="2.130.10.10">
    <property type="entry name" value="YVTN repeat-like/Quinoprotein amine dehydrogenase"/>
    <property type="match status" value="2"/>
</dbReference>
<dbReference type="Gene3D" id="3.40.50.300">
    <property type="entry name" value="P-loop containing nucleotide triphosphate hydrolases"/>
    <property type="match status" value="1"/>
</dbReference>
<dbReference type="InterPro" id="IPR001680">
    <property type="entry name" value="WD40_rpt"/>
</dbReference>
<dbReference type="InterPro" id="IPR036322">
    <property type="entry name" value="WD40_repeat_dom_sf"/>
</dbReference>
<evidence type="ECO:0000256" key="1">
    <source>
        <dbReference type="ARBA" id="ARBA00022574"/>
    </source>
</evidence>
<evidence type="ECO:0000256" key="4">
    <source>
        <dbReference type="ARBA" id="ARBA00022840"/>
    </source>
</evidence>
<dbReference type="PROSITE" id="PS50294">
    <property type="entry name" value="WD_REPEATS_REGION"/>
    <property type="match status" value="1"/>
</dbReference>
<dbReference type="PROSITE" id="PS50082">
    <property type="entry name" value="WD_REPEATS_2"/>
    <property type="match status" value="3"/>
</dbReference>
<keyword evidence="9" id="KW-1185">Reference proteome</keyword>
<evidence type="ECO:0000256" key="5">
    <source>
        <dbReference type="ARBA" id="ARBA00025768"/>
    </source>
</evidence>
<evidence type="ECO:0000313" key="9">
    <source>
        <dbReference type="Proteomes" id="UP000699462"/>
    </source>
</evidence>
<dbReference type="AlphaFoldDB" id="A0A8T0DUW1"/>
<dbReference type="Proteomes" id="UP000699462">
    <property type="component" value="Unassembled WGS sequence"/>
</dbReference>
<evidence type="ECO:0000256" key="7">
    <source>
        <dbReference type="PROSITE-ProRule" id="PRU00221"/>
    </source>
</evidence>
<reference evidence="8 9" key="1">
    <citation type="submission" date="2019-07" db="EMBL/GenBank/DDBJ databases">
        <title>Annotation for the trematode Paragonimus westermani.</title>
        <authorList>
            <person name="Choi Y.-J."/>
        </authorList>
    </citation>
    <scope>NUCLEOTIDE SEQUENCE [LARGE SCALE GENOMIC DNA]</scope>
    <source>
        <strain evidence="8">180907_Pwestermani</strain>
    </source>
</reference>
<keyword evidence="3" id="KW-0547">Nucleotide-binding</keyword>
<keyword evidence="4" id="KW-0067">ATP-binding</keyword>
<dbReference type="SUPFAM" id="SSF50978">
    <property type="entry name" value="WD40 repeat-like"/>
    <property type="match status" value="1"/>
</dbReference>
<comment type="caution">
    <text evidence="8">The sequence shown here is derived from an EMBL/GenBank/DDBJ whole genome shotgun (WGS) entry which is preliminary data.</text>
</comment>
<dbReference type="InterPro" id="IPR015943">
    <property type="entry name" value="WD40/YVTN_repeat-like_dom_sf"/>
</dbReference>
<evidence type="ECO:0000313" key="8">
    <source>
        <dbReference type="EMBL" id="KAF8570908.1"/>
    </source>
</evidence>
<dbReference type="InterPro" id="IPR020472">
    <property type="entry name" value="WD40_PAC1"/>
</dbReference>
<dbReference type="InterPro" id="IPR027417">
    <property type="entry name" value="P-loop_NTPase"/>
</dbReference>
<protein>
    <recommendedName>
        <fullName evidence="6">Protein KTI12 homolog</fullName>
    </recommendedName>
</protein>
<feature type="repeat" description="WD" evidence="7">
    <location>
        <begin position="345"/>
        <end position="387"/>
    </location>
</feature>
<dbReference type="SUPFAM" id="SSF52540">
    <property type="entry name" value="P-loop containing nucleoside triphosphate hydrolases"/>
    <property type="match status" value="1"/>
</dbReference>
<accession>A0A8T0DUW1</accession>
<gene>
    <name evidence="8" type="ORF">P879_01144</name>
</gene>
<name>A0A8T0DUW1_9TREM</name>
<dbReference type="InterPro" id="IPR013641">
    <property type="entry name" value="KTI12/PSTK"/>
</dbReference>
<dbReference type="SMART" id="SM00320">
    <property type="entry name" value="WD40"/>
    <property type="match status" value="6"/>
</dbReference>
<feature type="repeat" description="WD" evidence="7">
    <location>
        <begin position="172"/>
        <end position="219"/>
    </location>
</feature>
<evidence type="ECO:0000256" key="6">
    <source>
        <dbReference type="ARBA" id="ARBA00026170"/>
    </source>
</evidence>
<dbReference type="GO" id="GO:0005524">
    <property type="term" value="F:ATP binding"/>
    <property type="evidence" value="ECO:0007669"/>
    <property type="project" value="UniProtKB-KW"/>
</dbReference>
<dbReference type="PANTHER" id="PTHR12435">
    <property type="match status" value="1"/>
</dbReference>
<keyword evidence="2" id="KW-0677">Repeat</keyword>
<dbReference type="Pfam" id="PF00400">
    <property type="entry name" value="WD40"/>
    <property type="match status" value="4"/>
</dbReference>
<dbReference type="Pfam" id="PF08433">
    <property type="entry name" value="KTI12"/>
    <property type="match status" value="1"/>
</dbReference>